<keyword evidence="1" id="KW-0732">Signal</keyword>
<evidence type="ECO:0000256" key="1">
    <source>
        <dbReference type="SAM" id="SignalP"/>
    </source>
</evidence>
<sequence>MLRRLVTGCGVALALFGGVAATSGLAQADTDPHEGGVAAGTWVFVKWYQGSNSMASFYQCNVDAQQQYPNHNYECRAAGDTLQLWVEY</sequence>
<dbReference type="Proteomes" id="UP000658656">
    <property type="component" value="Unassembled WGS sequence"/>
</dbReference>
<name>A0A8H9IVF0_9PSEU</name>
<dbReference type="EMBL" id="BNAV01000002">
    <property type="protein sequence ID" value="GHF44673.1"/>
    <property type="molecule type" value="Genomic_DNA"/>
</dbReference>
<gene>
    <name evidence="2" type="ORF">GCM10017566_17100</name>
</gene>
<proteinExistence type="predicted"/>
<reference evidence="2" key="1">
    <citation type="journal article" date="2014" name="Int. J. Syst. Evol. Microbiol.">
        <title>Complete genome sequence of Corynebacterium casei LMG S-19264T (=DSM 44701T), isolated from a smear-ripened cheese.</title>
        <authorList>
            <consortium name="US DOE Joint Genome Institute (JGI-PGF)"/>
            <person name="Walter F."/>
            <person name="Albersmeier A."/>
            <person name="Kalinowski J."/>
            <person name="Ruckert C."/>
        </authorList>
    </citation>
    <scope>NUCLEOTIDE SEQUENCE</scope>
    <source>
        <strain evidence="2">CGMCC 4.7679</strain>
    </source>
</reference>
<dbReference type="RefSeq" id="WP_145937580.1">
    <property type="nucleotide sequence ID" value="NZ_BNAV01000002.1"/>
</dbReference>
<organism evidence="2 3">
    <name type="scientific">Amycolatopsis bartoniae</name>
    <dbReference type="NCBI Taxonomy" id="941986"/>
    <lineage>
        <taxon>Bacteria</taxon>
        <taxon>Bacillati</taxon>
        <taxon>Actinomycetota</taxon>
        <taxon>Actinomycetes</taxon>
        <taxon>Pseudonocardiales</taxon>
        <taxon>Pseudonocardiaceae</taxon>
        <taxon>Amycolatopsis</taxon>
    </lineage>
</organism>
<evidence type="ECO:0008006" key="4">
    <source>
        <dbReference type="Google" id="ProtNLM"/>
    </source>
</evidence>
<feature type="signal peptide" evidence="1">
    <location>
        <begin position="1"/>
        <end position="28"/>
    </location>
</feature>
<reference evidence="2" key="2">
    <citation type="submission" date="2020-09" db="EMBL/GenBank/DDBJ databases">
        <authorList>
            <person name="Sun Q."/>
            <person name="Zhou Y."/>
        </authorList>
    </citation>
    <scope>NUCLEOTIDE SEQUENCE</scope>
    <source>
        <strain evidence="2">CGMCC 4.7679</strain>
    </source>
</reference>
<comment type="caution">
    <text evidence="2">The sequence shown here is derived from an EMBL/GenBank/DDBJ whole genome shotgun (WGS) entry which is preliminary data.</text>
</comment>
<feature type="chain" id="PRO_5034214625" description="Beta/gamma crystallin family protein" evidence="1">
    <location>
        <begin position="29"/>
        <end position="88"/>
    </location>
</feature>
<keyword evidence="3" id="KW-1185">Reference proteome</keyword>
<dbReference type="AlphaFoldDB" id="A0A8H9IVF0"/>
<protein>
    <recommendedName>
        <fullName evidence="4">Beta/gamma crystallin family protein</fullName>
    </recommendedName>
</protein>
<dbReference type="OrthoDB" id="9798122at2"/>
<evidence type="ECO:0000313" key="2">
    <source>
        <dbReference type="EMBL" id="GHF44673.1"/>
    </source>
</evidence>
<accession>A0A8H9IVF0</accession>
<evidence type="ECO:0000313" key="3">
    <source>
        <dbReference type="Proteomes" id="UP000658656"/>
    </source>
</evidence>